<name>A0A2A6C7R6_PRIPA</name>
<dbReference type="AlphaFoldDB" id="A0A2A6C7R6"/>
<keyword evidence="2" id="KW-0479">Metal-binding</keyword>
<feature type="region of interest" description="Disordered" evidence="7">
    <location>
        <begin position="311"/>
        <end position="351"/>
    </location>
</feature>
<feature type="region of interest" description="Disordered" evidence="7">
    <location>
        <begin position="376"/>
        <end position="395"/>
    </location>
</feature>
<evidence type="ECO:0000256" key="6">
    <source>
        <dbReference type="ARBA" id="ARBA00023242"/>
    </source>
</evidence>
<reference evidence="9" key="1">
    <citation type="journal article" date="2008" name="Nat. Genet.">
        <title>The Pristionchus pacificus genome provides a unique perspective on nematode lifestyle and parasitism.</title>
        <authorList>
            <person name="Dieterich C."/>
            <person name="Clifton S.W."/>
            <person name="Schuster L.N."/>
            <person name="Chinwalla A."/>
            <person name="Delehaunty K."/>
            <person name="Dinkelacker I."/>
            <person name="Fulton L."/>
            <person name="Fulton R."/>
            <person name="Godfrey J."/>
            <person name="Minx P."/>
            <person name="Mitreva M."/>
            <person name="Roeseler W."/>
            <person name="Tian H."/>
            <person name="Witte H."/>
            <person name="Yang S.P."/>
            <person name="Wilson R.K."/>
            <person name="Sommer R.J."/>
        </authorList>
    </citation>
    <scope>NUCLEOTIDE SEQUENCE [LARGE SCALE GENOMIC DNA]</scope>
    <source>
        <strain evidence="9">PS312</strain>
    </source>
</reference>
<dbReference type="GO" id="GO:0043565">
    <property type="term" value="F:sequence-specific DNA binding"/>
    <property type="evidence" value="ECO:0000318"/>
    <property type="project" value="GO_Central"/>
</dbReference>
<feature type="compositionally biased region" description="Basic and acidic residues" evidence="7">
    <location>
        <begin position="331"/>
        <end position="340"/>
    </location>
</feature>
<evidence type="ECO:0000313" key="9">
    <source>
        <dbReference type="Proteomes" id="UP000005239"/>
    </source>
</evidence>
<proteinExistence type="predicted"/>
<feature type="compositionally biased region" description="Low complexity" evidence="7">
    <location>
        <begin position="476"/>
        <end position="491"/>
    </location>
</feature>
<feature type="region of interest" description="Disordered" evidence="7">
    <location>
        <begin position="476"/>
        <end position="506"/>
    </location>
</feature>
<feature type="region of interest" description="Disordered" evidence="7">
    <location>
        <begin position="668"/>
        <end position="766"/>
    </location>
</feature>
<dbReference type="EnsemblMetazoa" id="PPA26597.1">
    <property type="protein sequence ID" value="PPA26597.1"/>
    <property type="gene ID" value="WBGene00116151"/>
</dbReference>
<sequence>MPAVEEAASDGASDATPAAAAASAAAAAEPIGTGRVKRRSALKRAKDKVASHVSAVSALLAQHQDEVHVEFADASLRALQALLHGQCVPSVEIARLQHDFSRDGQPGERALMHLGAAIRSMCIARNEQVTRSEGFEPDEYGLPRIRVKPPVYGQEEEPLWDGQQPPVDEEQRQIWYTRGHLSGVTGHVDISRLPPLSRDLEQSEGEEDTIRRKRHFAVDGPAPPFEYREDSSGNVLVKSEMMGDEEFFDYQLQQRDLATRYEELARTGQYQERFIMHKLTGRGAKTGKIYECHECGAIFPTQHKFAAHKRYAHPKSSEMPAAIGRGKRERRAPPARDEMISHSGTSPPAPAPTKMYTCPICEEVCNSQHKFASHMRYKHPKGSAEDSMAASPSLSSPSPLVASACKMTSSAAASATMKMMGSSAVAATATPSGGGERGEQEQFVCKLCGRAFSSSLKLGGHTGRCRAAQAAAAAGATTSSATPSSSKVASSGQKRKDETMEEGETTSKNYPCSICARVFDNNYSLASHIRHCRNAAAAAAAAAASPAAAGATPTPAAAAAAAASSMTSSAVLQTPPARKPSATRKEKAVDLQREKSAGSVAVQAEDTEEVKKAEGETPKKSYACHVCARPFDNYNGLAGHTRHCLARNKDPLPMSPLALPVKAATIGPATATPRLQAGGEKTEKREKEAGVKKEPQPVSPLTGDNAGGGKTVEKEGEGVERKEAEKETPKPAQQGRKRTASVIVKDEERKGEKDEEKETEEEIDAASTVAVAAAAAAVTPVMARGKVVRPFTMSTRSSRARASTTGTPQPVDTPSPGGDLLDAATTLAPFAVPTPPVKRARTEAPPTPIADGSSIKIEMKEEKMEQEQAVESARQSVKKAKRSSK</sequence>
<dbReference type="GO" id="GO:0005634">
    <property type="term" value="C:nucleus"/>
    <property type="evidence" value="ECO:0000318"/>
    <property type="project" value="GO_Central"/>
</dbReference>
<gene>
    <name evidence="8" type="primary">WBGene00116151</name>
</gene>
<evidence type="ECO:0000256" key="5">
    <source>
        <dbReference type="ARBA" id="ARBA00022833"/>
    </source>
</evidence>
<dbReference type="InterPro" id="IPR036236">
    <property type="entry name" value="Znf_C2H2_sf"/>
</dbReference>
<dbReference type="PROSITE" id="PS50157">
    <property type="entry name" value="ZINC_FINGER_C2H2_2"/>
    <property type="match status" value="3"/>
</dbReference>
<feature type="region of interest" description="Disordered" evidence="7">
    <location>
        <begin position="569"/>
        <end position="617"/>
    </location>
</feature>
<evidence type="ECO:0000256" key="2">
    <source>
        <dbReference type="ARBA" id="ARBA00022723"/>
    </source>
</evidence>
<dbReference type="PROSITE" id="PS00028">
    <property type="entry name" value="ZINC_FINGER_C2H2_1"/>
    <property type="match status" value="2"/>
</dbReference>
<dbReference type="Gene3D" id="3.30.160.60">
    <property type="entry name" value="Classic Zinc Finger"/>
    <property type="match status" value="2"/>
</dbReference>
<feature type="compositionally biased region" description="Low complexity" evidence="7">
    <location>
        <begin position="794"/>
        <end position="805"/>
    </location>
</feature>
<evidence type="ECO:0000313" key="8">
    <source>
        <dbReference type="EnsemblMetazoa" id="PPA26597.1"/>
    </source>
</evidence>
<dbReference type="PANTHER" id="PTHR24406">
    <property type="entry name" value="TRANSCRIPTIONAL REPRESSOR CTCFL-RELATED"/>
    <property type="match status" value="1"/>
</dbReference>
<feature type="compositionally biased region" description="Basic residues" evidence="7">
    <location>
        <begin position="876"/>
        <end position="885"/>
    </location>
</feature>
<feature type="compositionally biased region" description="Low complexity" evidence="7">
    <location>
        <begin position="9"/>
        <end position="28"/>
    </location>
</feature>
<keyword evidence="6" id="KW-0539">Nucleus</keyword>
<evidence type="ECO:0000256" key="1">
    <source>
        <dbReference type="ARBA" id="ARBA00004123"/>
    </source>
</evidence>
<dbReference type="GO" id="GO:0008270">
    <property type="term" value="F:zinc ion binding"/>
    <property type="evidence" value="ECO:0007669"/>
    <property type="project" value="UniProtKB-KW"/>
</dbReference>
<feature type="compositionally biased region" description="Basic and acidic residues" evidence="7">
    <location>
        <begin position="711"/>
        <end position="729"/>
    </location>
</feature>
<accession>A0A2A6C7R6</accession>
<dbReference type="SMART" id="SM00355">
    <property type="entry name" value="ZnF_C2H2"/>
    <property type="match status" value="5"/>
</dbReference>
<evidence type="ECO:0000256" key="3">
    <source>
        <dbReference type="ARBA" id="ARBA00022737"/>
    </source>
</evidence>
<dbReference type="SUPFAM" id="SSF57667">
    <property type="entry name" value="beta-beta-alpha zinc fingers"/>
    <property type="match status" value="1"/>
</dbReference>
<dbReference type="Pfam" id="PF00096">
    <property type="entry name" value="zf-C2H2"/>
    <property type="match status" value="2"/>
</dbReference>
<evidence type="ECO:0000256" key="7">
    <source>
        <dbReference type="SAM" id="MobiDB-lite"/>
    </source>
</evidence>
<feature type="compositionally biased region" description="Basic and acidic residues" evidence="7">
    <location>
        <begin position="680"/>
        <end position="695"/>
    </location>
</feature>
<keyword evidence="4" id="KW-0863">Zinc-finger</keyword>
<keyword evidence="9" id="KW-1185">Reference proteome</keyword>
<keyword evidence="5" id="KW-0862">Zinc</keyword>
<dbReference type="GO" id="GO:0006357">
    <property type="term" value="P:regulation of transcription by RNA polymerase II"/>
    <property type="evidence" value="ECO:0000318"/>
    <property type="project" value="GO_Central"/>
</dbReference>
<feature type="region of interest" description="Disordered" evidence="7">
    <location>
        <begin position="1"/>
        <end position="29"/>
    </location>
</feature>
<reference evidence="8" key="2">
    <citation type="submission" date="2022-06" db="UniProtKB">
        <authorList>
            <consortium name="EnsemblMetazoa"/>
        </authorList>
    </citation>
    <scope>IDENTIFICATION</scope>
    <source>
        <strain evidence="8">PS312</strain>
    </source>
</reference>
<feature type="compositionally biased region" description="Basic and acidic residues" evidence="7">
    <location>
        <begin position="583"/>
        <end position="596"/>
    </location>
</feature>
<dbReference type="Proteomes" id="UP000005239">
    <property type="component" value="Unassembled WGS sequence"/>
</dbReference>
<feature type="region of interest" description="Disordered" evidence="7">
    <location>
        <begin position="792"/>
        <end position="885"/>
    </location>
</feature>
<comment type="subcellular location">
    <subcellularLocation>
        <location evidence="1">Nucleus</location>
    </subcellularLocation>
</comment>
<accession>A0A8R1YIT7</accession>
<organism evidence="8 9">
    <name type="scientific">Pristionchus pacificus</name>
    <name type="common">Parasitic nematode worm</name>
    <dbReference type="NCBI Taxonomy" id="54126"/>
    <lineage>
        <taxon>Eukaryota</taxon>
        <taxon>Metazoa</taxon>
        <taxon>Ecdysozoa</taxon>
        <taxon>Nematoda</taxon>
        <taxon>Chromadorea</taxon>
        <taxon>Rhabditida</taxon>
        <taxon>Rhabditina</taxon>
        <taxon>Diplogasteromorpha</taxon>
        <taxon>Diplogasteroidea</taxon>
        <taxon>Neodiplogasteridae</taxon>
        <taxon>Pristionchus</taxon>
    </lineage>
</organism>
<evidence type="ECO:0000256" key="4">
    <source>
        <dbReference type="ARBA" id="ARBA00022771"/>
    </source>
</evidence>
<protein>
    <submittedName>
        <fullName evidence="8">Zinc finger protein</fullName>
    </submittedName>
</protein>
<dbReference type="InterPro" id="IPR013087">
    <property type="entry name" value="Znf_C2H2_type"/>
</dbReference>
<dbReference type="GO" id="GO:0000981">
    <property type="term" value="F:DNA-binding transcription factor activity, RNA polymerase II-specific"/>
    <property type="evidence" value="ECO:0000318"/>
    <property type="project" value="GO_Central"/>
</dbReference>
<keyword evidence="3" id="KW-0677">Repeat</keyword>
<feature type="compositionally biased region" description="Basic and acidic residues" evidence="7">
    <location>
        <begin position="857"/>
        <end position="866"/>
    </location>
</feature>
<dbReference type="InterPro" id="IPR050888">
    <property type="entry name" value="ZnF_C2H2-type_TF"/>
</dbReference>
<feature type="compositionally biased region" description="Basic and acidic residues" evidence="7">
    <location>
        <begin position="744"/>
        <end position="756"/>
    </location>
</feature>